<reference evidence="3" key="1">
    <citation type="submission" date="2018-05" db="EMBL/GenBank/DDBJ databases">
        <authorList>
            <person name="Lanie J.A."/>
            <person name="Ng W.-L."/>
            <person name="Kazmierczak K.M."/>
            <person name="Andrzejewski T.M."/>
            <person name="Davidsen T.M."/>
            <person name="Wayne K.J."/>
            <person name="Tettelin H."/>
            <person name="Glass J.I."/>
            <person name="Rusch D."/>
            <person name="Podicherti R."/>
            <person name="Tsui H.-C.T."/>
            <person name="Winkler M.E."/>
        </authorList>
    </citation>
    <scope>NUCLEOTIDE SEQUENCE</scope>
</reference>
<sequence>MLTLDSNPKQYCICLAEMKATDISQHYPHALVIGADTIVVSEDKILNKPNNSTQAKNMLETLSGNTHQVYTGVCLKWMENNIQHTFAEITMVTFRKLDKEDILHYIAFYPPYDKAGSYGIQDWSAIFVENIQG</sequence>
<keyword evidence="2" id="KW-0378">Hydrolase</keyword>
<protein>
    <recommendedName>
        <fullName evidence="4">Maf-like protein</fullName>
    </recommendedName>
</protein>
<gene>
    <name evidence="3" type="ORF">METZ01_LOCUS459449</name>
</gene>
<evidence type="ECO:0000256" key="1">
    <source>
        <dbReference type="ARBA" id="ARBA00001968"/>
    </source>
</evidence>
<dbReference type="PANTHER" id="PTHR43213:SF5">
    <property type="entry name" value="BIFUNCTIONAL DTTP_UTP PYROPHOSPHATASE_METHYLTRANSFERASE PROTEIN-RELATED"/>
    <property type="match status" value="1"/>
</dbReference>
<dbReference type="SUPFAM" id="SSF52972">
    <property type="entry name" value="ITPase-like"/>
    <property type="match status" value="1"/>
</dbReference>
<dbReference type="InterPro" id="IPR029001">
    <property type="entry name" value="ITPase-like_fam"/>
</dbReference>
<organism evidence="3">
    <name type="scientific">marine metagenome</name>
    <dbReference type="NCBI Taxonomy" id="408172"/>
    <lineage>
        <taxon>unclassified sequences</taxon>
        <taxon>metagenomes</taxon>
        <taxon>ecological metagenomes</taxon>
    </lineage>
</organism>
<accession>A0A383AHD5</accession>
<dbReference type="EMBL" id="UINC01191787">
    <property type="protein sequence ID" value="SVE06595.1"/>
    <property type="molecule type" value="Genomic_DNA"/>
</dbReference>
<dbReference type="Gene3D" id="3.90.950.10">
    <property type="match status" value="1"/>
</dbReference>
<evidence type="ECO:0000313" key="3">
    <source>
        <dbReference type="EMBL" id="SVE06595.1"/>
    </source>
</evidence>
<evidence type="ECO:0008006" key="4">
    <source>
        <dbReference type="Google" id="ProtNLM"/>
    </source>
</evidence>
<dbReference type="PANTHER" id="PTHR43213">
    <property type="entry name" value="BIFUNCTIONAL DTTP/UTP PYROPHOSPHATASE/METHYLTRANSFERASE PROTEIN-RELATED"/>
    <property type="match status" value="1"/>
</dbReference>
<dbReference type="Pfam" id="PF02545">
    <property type="entry name" value="Maf"/>
    <property type="match status" value="1"/>
</dbReference>
<comment type="cofactor">
    <cofactor evidence="1">
        <name>a divalent metal cation</name>
        <dbReference type="ChEBI" id="CHEBI:60240"/>
    </cofactor>
</comment>
<name>A0A383AHD5_9ZZZZ</name>
<dbReference type="GO" id="GO:0047429">
    <property type="term" value="F:nucleoside triphosphate diphosphatase activity"/>
    <property type="evidence" value="ECO:0007669"/>
    <property type="project" value="InterPro"/>
</dbReference>
<dbReference type="AlphaFoldDB" id="A0A383AHD5"/>
<proteinExistence type="predicted"/>
<feature type="non-terminal residue" evidence="3">
    <location>
        <position position="133"/>
    </location>
</feature>
<dbReference type="InterPro" id="IPR003697">
    <property type="entry name" value="Maf-like"/>
</dbReference>
<evidence type="ECO:0000256" key="2">
    <source>
        <dbReference type="ARBA" id="ARBA00022801"/>
    </source>
</evidence>